<keyword evidence="1 2" id="KW-0732">Signal</keyword>
<evidence type="ECO:0000259" key="4">
    <source>
        <dbReference type="Pfam" id="PF02872"/>
    </source>
</evidence>
<dbReference type="SUPFAM" id="SSF56300">
    <property type="entry name" value="Metallo-dependent phosphatases"/>
    <property type="match status" value="1"/>
</dbReference>
<dbReference type="Pfam" id="PF00149">
    <property type="entry name" value="Metallophos"/>
    <property type="match status" value="1"/>
</dbReference>
<sequence>MTPTPQPEPQARRCIRTAFRRALAATLALPLLACSSLPASDATGARPAAPPVSLKLLAINDFHGNLKPPSGGIQIRDPLHPDKNLTVDAGGAEYLATAARELRAAHPNHVFVAAGDLVGGSPLLSAMFNDEPSVESLSLMGLELSAVGNHEFDQGLAELLRKQHGGCHPSKGCSGAQPFKGAAYQYLAASTWDESTGKTIFPAYKIRHFEGVPVAFIGLALKGTPDIVIPSAVRGLRFDDEAETVNRLVPELRAQGVNTIVLLIHEGGFPEGDYNECPGISGPIVDIVKRLDRAVGVVVSGHTHRAYNCVIDQRLVTSGDKYGTVITDIDLQLDRQSGKLLSARANNTLVRNDRYAKDAAQAALIAGYEQLSQVQTGRIVGHISESFSRDEWAGPSGATTMGQLVADAQLAATADDAQIAITNIGGIRAGLPKQGDGAITFGEVFTAQPFSNQLVTITLSGSQLLAVLEQQWSGQPKFRPLQFSQGFSYAWDAARPVGQRVVAESVRIRGQVLRPEARYRVTINNFLFNGGDGFKAFSAGTEPRMGMMDSEALVQLLQSQPLTRPSALDRVVRRN</sequence>
<dbReference type="Gene3D" id="3.90.780.10">
    <property type="entry name" value="5'-Nucleotidase, C-terminal domain"/>
    <property type="match status" value="1"/>
</dbReference>
<name>A0ABU3P5M3_9BURK</name>
<feature type="chain" id="PRO_5045001831" evidence="2">
    <location>
        <begin position="42"/>
        <end position="575"/>
    </location>
</feature>
<keyword evidence="6" id="KW-1185">Reference proteome</keyword>
<organism evidence="5 6">
    <name type="scientific">Roseateles aquae</name>
    <dbReference type="NCBI Taxonomy" id="3077235"/>
    <lineage>
        <taxon>Bacteria</taxon>
        <taxon>Pseudomonadati</taxon>
        <taxon>Pseudomonadota</taxon>
        <taxon>Betaproteobacteria</taxon>
        <taxon>Burkholderiales</taxon>
        <taxon>Sphaerotilaceae</taxon>
        <taxon>Roseateles</taxon>
    </lineage>
</organism>
<dbReference type="InterPro" id="IPR008334">
    <property type="entry name" value="5'-Nucleotdase_C"/>
</dbReference>
<dbReference type="PANTHER" id="PTHR11575:SF24">
    <property type="entry name" value="5'-NUCLEOTIDASE"/>
    <property type="match status" value="1"/>
</dbReference>
<dbReference type="Proteomes" id="UP001246372">
    <property type="component" value="Unassembled WGS sequence"/>
</dbReference>
<dbReference type="SUPFAM" id="SSF55816">
    <property type="entry name" value="5'-nucleotidase (syn. UDP-sugar hydrolase), C-terminal domain"/>
    <property type="match status" value="1"/>
</dbReference>
<protein>
    <submittedName>
        <fullName evidence="5">Bifunctional metallophosphatase/5'-nucleotidase</fullName>
    </submittedName>
</protein>
<feature type="domain" description="Calcineurin-like phosphoesterase" evidence="3">
    <location>
        <begin position="55"/>
        <end position="305"/>
    </location>
</feature>
<dbReference type="PRINTS" id="PR01607">
    <property type="entry name" value="APYRASEFAMLY"/>
</dbReference>
<dbReference type="InterPro" id="IPR029052">
    <property type="entry name" value="Metallo-depent_PP-like"/>
</dbReference>
<comment type="similarity">
    <text evidence="2">Belongs to the 5'-nucleotidase family.</text>
</comment>
<dbReference type="RefSeq" id="WP_315648121.1">
    <property type="nucleotide sequence ID" value="NZ_JAVXZY010000001.1"/>
</dbReference>
<proteinExistence type="inferred from homology"/>
<dbReference type="EMBL" id="JAVXZY010000001">
    <property type="protein sequence ID" value="MDT8997874.1"/>
    <property type="molecule type" value="Genomic_DNA"/>
</dbReference>
<comment type="caution">
    <text evidence="5">The sequence shown here is derived from an EMBL/GenBank/DDBJ whole genome shotgun (WGS) entry which is preliminary data.</text>
</comment>
<evidence type="ECO:0000256" key="1">
    <source>
        <dbReference type="ARBA" id="ARBA00022729"/>
    </source>
</evidence>
<dbReference type="PANTHER" id="PTHR11575">
    <property type="entry name" value="5'-NUCLEOTIDASE-RELATED"/>
    <property type="match status" value="1"/>
</dbReference>
<evidence type="ECO:0000313" key="6">
    <source>
        <dbReference type="Proteomes" id="UP001246372"/>
    </source>
</evidence>
<dbReference type="Gene3D" id="3.60.21.10">
    <property type="match status" value="1"/>
</dbReference>
<dbReference type="InterPro" id="IPR036907">
    <property type="entry name" value="5'-Nucleotdase_C_sf"/>
</dbReference>
<evidence type="ECO:0000313" key="5">
    <source>
        <dbReference type="EMBL" id="MDT8997874.1"/>
    </source>
</evidence>
<feature type="domain" description="5'-Nucleotidase C-terminal" evidence="4">
    <location>
        <begin position="380"/>
        <end position="538"/>
    </location>
</feature>
<feature type="signal peptide" evidence="2">
    <location>
        <begin position="1"/>
        <end position="41"/>
    </location>
</feature>
<dbReference type="InterPro" id="IPR006179">
    <property type="entry name" value="5_nucleotidase/apyrase"/>
</dbReference>
<evidence type="ECO:0000256" key="2">
    <source>
        <dbReference type="RuleBase" id="RU362119"/>
    </source>
</evidence>
<accession>A0ABU3P5M3</accession>
<reference evidence="5" key="1">
    <citation type="submission" date="2023-09" db="EMBL/GenBank/DDBJ databases">
        <title>Paucibacter sp. APW11 Genome sequencing and assembly.</title>
        <authorList>
            <person name="Kim I."/>
        </authorList>
    </citation>
    <scope>NUCLEOTIDE SEQUENCE</scope>
    <source>
        <strain evidence="5">APW11</strain>
    </source>
</reference>
<gene>
    <name evidence="5" type="ORF">RQP53_01140</name>
</gene>
<dbReference type="Pfam" id="PF02872">
    <property type="entry name" value="5_nucleotid_C"/>
    <property type="match status" value="1"/>
</dbReference>
<keyword evidence="2" id="KW-0378">Hydrolase</keyword>
<keyword evidence="2" id="KW-0547">Nucleotide-binding</keyword>
<dbReference type="InterPro" id="IPR004843">
    <property type="entry name" value="Calcineurin-like_PHP"/>
</dbReference>
<evidence type="ECO:0000259" key="3">
    <source>
        <dbReference type="Pfam" id="PF00149"/>
    </source>
</evidence>